<dbReference type="InterPro" id="IPR045337">
    <property type="entry name" value="MmgE_PrpD_C"/>
</dbReference>
<reference evidence="5" key="1">
    <citation type="submission" date="2016-11" db="EMBL/GenBank/DDBJ databases">
        <title>Mesorhizobium oceanicum sp. nov., isolated from deep seawater in South China Sea.</title>
        <authorList>
            <person name="Fu G.-Y."/>
        </authorList>
    </citation>
    <scope>NUCLEOTIDE SEQUENCE [LARGE SCALE GENOMIC DNA]</scope>
    <source>
        <strain evidence="5">B7</strain>
    </source>
</reference>
<dbReference type="OrthoDB" id="9795089at2"/>
<evidence type="ECO:0000259" key="2">
    <source>
        <dbReference type="Pfam" id="PF03972"/>
    </source>
</evidence>
<dbReference type="KEGG" id="meso:BSQ44_24775"/>
<dbReference type="PANTHER" id="PTHR16943:SF8">
    <property type="entry name" value="2-METHYLCITRATE DEHYDRATASE"/>
    <property type="match status" value="1"/>
</dbReference>
<dbReference type="AlphaFoldDB" id="A0A1L3SY29"/>
<dbReference type="GO" id="GO:0016829">
    <property type="term" value="F:lyase activity"/>
    <property type="evidence" value="ECO:0007669"/>
    <property type="project" value="InterPro"/>
</dbReference>
<organism evidence="4 5">
    <name type="scientific">Aquibium oceanicum</name>
    <dbReference type="NCBI Taxonomy" id="1670800"/>
    <lineage>
        <taxon>Bacteria</taxon>
        <taxon>Pseudomonadati</taxon>
        <taxon>Pseudomonadota</taxon>
        <taxon>Alphaproteobacteria</taxon>
        <taxon>Hyphomicrobiales</taxon>
        <taxon>Phyllobacteriaceae</taxon>
        <taxon>Aquibium</taxon>
    </lineage>
</organism>
<dbReference type="Gene3D" id="1.10.4100.10">
    <property type="entry name" value="2-methylcitrate dehydratase PrpD"/>
    <property type="match status" value="1"/>
</dbReference>
<dbReference type="InterPro" id="IPR045336">
    <property type="entry name" value="MmgE_PrpD_N"/>
</dbReference>
<dbReference type="PANTHER" id="PTHR16943">
    <property type="entry name" value="2-METHYLCITRATE DEHYDRATASE-RELATED"/>
    <property type="match status" value="1"/>
</dbReference>
<accession>A0A1L3SY29</accession>
<dbReference type="EMBL" id="CP018171">
    <property type="protein sequence ID" value="APH74222.1"/>
    <property type="molecule type" value="Genomic_DNA"/>
</dbReference>
<evidence type="ECO:0000259" key="3">
    <source>
        <dbReference type="Pfam" id="PF19305"/>
    </source>
</evidence>
<dbReference type="RefSeq" id="WP_072607677.1">
    <property type="nucleotide sequence ID" value="NZ_CP018171.1"/>
</dbReference>
<gene>
    <name evidence="4" type="ORF">BSQ44_24775</name>
</gene>
<proteinExistence type="inferred from homology"/>
<comment type="similarity">
    <text evidence="1">Belongs to the PrpD family.</text>
</comment>
<dbReference type="InterPro" id="IPR036148">
    <property type="entry name" value="MmgE/PrpD_sf"/>
</dbReference>
<dbReference type="Gene3D" id="3.30.1330.120">
    <property type="entry name" value="2-methylcitrate dehydratase PrpD"/>
    <property type="match status" value="1"/>
</dbReference>
<feature type="domain" description="MmgE/PrpD C-terminal" evidence="3">
    <location>
        <begin position="285"/>
        <end position="457"/>
    </location>
</feature>
<evidence type="ECO:0000313" key="5">
    <source>
        <dbReference type="Proteomes" id="UP000182840"/>
    </source>
</evidence>
<sequence>MNIDVASTQSLKQSEMGQGATRAVAEFAVNLTYEDLPPEVISDAKRCILDSLGCGVFGAQTPWTQSVRRVVESLGQSQKSSAWGQKVKADPLGIAFINGTSAQGFELDDCHDQSMSHYGAGVVPALLACAEAFGPFSGKDLILATVVGFELGTRIGNTVSPHAFHRGFHPCGLTSTFASAATVGKMLNLDVEQFVSALGLAGSQAAGLMASQFGAMAKRFHSGKASQNGIIAALCAREGLTGVRDVLEAPYGGFCSTYADKYDLSWATNKLGEEFEIRKNGFKQYSSLASSQTTVDALRAIRADHGIRGEDVESVLVRTTNMVYVHCGWPYEPKETITAQMNLPYTGAVTLLEGTAFIDQYTDDKLRDPKIIDLANRFKVVVDPELDAGGPHEMRAVRVTVTMKSGQEYHQEQTYRSGHWRNPISDADLSAKFKNLAGRVLKEDAVESINAMVQGLETAAEPAPELGHMLQDVKA</sequence>
<feature type="domain" description="MmgE/PrpD N-terminal" evidence="2">
    <location>
        <begin position="23"/>
        <end position="264"/>
    </location>
</feature>
<evidence type="ECO:0000313" key="4">
    <source>
        <dbReference type="EMBL" id="APH74222.1"/>
    </source>
</evidence>
<dbReference type="InterPro" id="IPR042188">
    <property type="entry name" value="MmgE/PrpD_sf_2"/>
</dbReference>
<keyword evidence="5" id="KW-1185">Reference proteome</keyword>
<evidence type="ECO:0008006" key="6">
    <source>
        <dbReference type="Google" id="ProtNLM"/>
    </source>
</evidence>
<dbReference type="STRING" id="1670800.BSQ44_24775"/>
<dbReference type="Pfam" id="PF19305">
    <property type="entry name" value="MmgE_PrpD_C"/>
    <property type="match status" value="1"/>
</dbReference>
<protein>
    <recommendedName>
        <fullName evidence="6">2-methylcitrate dehydratase</fullName>
    </recommendedName>
</protein>
<dbReference type="InterPro" id="IPR005656">
    <property type="entry name" value="MmgE_PrpD"/>
</dbReference>
<dbReference type="InterPro" id="IPR042183">
    <property type="entry name" value="MmgE/PrpD_sf_1"/>
</dbReference>
<dbReference type="Proteomes" id="UP000182840">
    <property type="component" value="Chromosome"/>
</dbReference>
<name>A0A1L3SY29_9HYPH</name>
<dbReference type="Pfam" id="PF03972">
    <property type="entry name" value="MmgE_PrpD_N"/>
    <property type="match status" value="1"/>
</dbReference>
<dbReference type="SUPFAM" id="SSF103378">
    <property type="entry name" value="2-methylcitrate dehydratase PrpD"/>
    <property type="match status" value="1"/>
</dbReference>
<evidence type="ECO:0000256" key="1">
    <source>
        <dbReference type="ARBA" id="ARBA00006174"/>
    </source>
</evidence>